<dbReference type="STRING" id="504486.SAMN05660703_2413"/>
<accession>A0A1W2BI09</accession>
<evidence type="ECO:0000313" key="2">
    <source>
        <dbReference type="EMBL" id="SMC72511.1"/>
    </source>
</evidence>
<dbReference type="RefSeq" id="WP_084061745.1">
    <property type="nucleotide sequence ID" value="NZ_FWXO01000004.1"/>
</dbReference>
<sequence>MRILNFLTVLSSVILFSCSSGSDNGNGEEAPFAATLIFPENNKKCTEGIAINSTQSTINFRWNTSKNSDSYEVNVRDLSTNSILKKVSNTNTIDISLKRDAGYEWFVISMNTLSPENATSEKWKFYNQGEGDKNFAPFPAEAIYPTRGAVLSSPGTINLEWKGTDVDNDIISYEVFFDTQPNPAISLGKTQQLKLSTTVISGKTYYWIVKITDAFGNTSTSEIFDFKVN</sequence>
<evidence type="ECO:0000313" key="3">
    <source>
        <dbReference type="Proteomes" id="UP000192360"/>
    </source>
</evidence>
<feature type="signal peptide" evidence="1">
    <location>
        <begin position="1"/>
        <end position="22"/>
    </location>
</feature>
<dbReference type="PROSITE" id="PS51257">
    <property type="entry name" value="PROKAR_LIPOPROTEIN"/>
    <property type="match status" value="1"/>
</dbReference>
<keyword evidence="3" id="KW-1185">Reference proteome</keyword>
<reference evidence="2 3" key="1">
    <citation type="submission" date="2017-04" db="EMBL/GenBank/DDBJ databases">
        <authorList>
            <person name="Afonso C.L."/>
            <person name="Miller P.J."/>
            <person name="Scott M.A."/>
            <person name="Spackman E."/>
            <person name="Goraichik I."/>
            <person name="Dimitrov K.M."/>
            <person name="Suarez D.L."/>
            <person name="Swayne D.E."/>
        </authorList>
    </citation>
    <scope>NUCLEOTIDE SEQUENCE [LARGE SCALE GENOMIC DNA]</scope>
    <source>
        <strain evidence="2 3">DSM 21164</strain>
    </source>
</reference>
<keyword evidence="1" id="KW-0732">Signal</keyword>
<dbReference type="AlphaFoldDB" id="A0A1W2BI09"/>
<protein>
    <recommendedName>
        <fullName evidence="4">Fibronectin type-III domain-containing protein</fullName>
    </recommendedName>
</protein>
<dbReference type="Gene3D" id="2.60.40.10">
    <property type="entry name" value="Immunoglobulins"/>
    <property type="match status" value="1"/>
</dbReference>
<gene>
    <name evidence="2" type="ORF">SAMN05660703_2413</name>
</gene>
<feature type="chain" id="PRO_5012190453" description="Fibronectin type-III domain-containing protein" evidence="1">
    <location>
        <begin position="23"/>
        <end position="229"/>
    </location>
</feature>
<name>A0A1W2BI09_9FLAO</name>
<dbReference type="EMBL" id="FWXO01000004">
    <property type="protein sequence ID" value="SMC72511.1"/>
    <property type="molecule type" value="Genomic_DNA"/>
</dbReference>
<dbReference type="OrthoDB" id="789771at2"/>
<dbReference type="InterPro" id="IPR013783">
    <property type="entry name" value="Ig-like_fold"/>
</dbReference>
<evidence type="ECO:0000256" key="1">
    <source>
        <dbReference type="SAM" id="SignalP"/>
    </source>
</evidence>
<dbReference type="InterPro" id="IPR036116">
    <property type="entry name" value="FN3_sf"/>
</dbReference>
<dbReference type="SUPFAM" id="SSF49265">
    <property type="entry name" value="Fibronectin type III"/>
    <property type="match status" value="1"/>
</dbReference>
<organism evidence="2 3">
    <name type="scientific">Cellulophaga tyrosinoxydans</name>
    <dbReference type="NCBI Taxonomy" id="504486"/>
    <lineage>
        <taxon>Bacteria</taxon>
        <taxon>Pseudomonadati</taxon>
        <taxon>Bacteroidota</taxon>
        <taxon>Flavobacteriia</taxon>
        <taxon>Flavobacteriales</taxon>
        <taxon>Flavobacteriaceae</taxon>
        <taxon>Cellulophaga</taxon>
    </lineage>
</organism>
<evidence type="ECO:0008006" key="4">
    <source>
        <dbReference type="Google" id="ProtNLM"/>
    </source>
</evidence>
<proteinExistence type="predicted"/>
<dbReference type="Proteomes" id="UP000192360">
    <property type="component" value="Unassembled WGS sequence"/>
</dbReference>